<keyword evidence="2" id="KW-0472">Membrane</keyword>
<evidence type="ECO:0000256" key="2">
    <source>
        <dbReference type="SAM" id="Phobius"/>
    </source>
</evidence>
<evidence type="ECO:0000313" key="6">
    <source>
        <dbReference type="Proteomes" id="UP000266691"/>
    </source>
</evidence>
<comment type="caution">
    <text evidence="4">The sequence shown here is derived from an EMBL/GenBank/DDBJ whole genome shotgun (WGS) entry which is preliminary data.</text>
</comment>
<reference evidence="5 7" key="2">
    <citation type="submission" date="2019-07" db="EMBL/GenBank/DDBJ databases">
        <title>Draft genome of two Muricauda strains isolated from deep sea.</title>
        <authorList>
            <person name="Sun C."/>
        </authorList>
    </citation>
    <scope>NUCLEOTIDE SEQUENCE [LARGE SCALE GENOMIC DNA]</scope>
    <source>
        <strain evidence="5 7">72</strain>
    </source>
</reference>
<dbReference type="EMBL" id="VNWK01000031">
    <property type="protein sequence ID" value="TXJ92776.1"/>
    <property type="molecule type" value="Genomic_DNA"/>
</dbReference>
<gene>
    <name evidence="4" type="ORF">D2V05_13535</name>
    <name evidence="5" type="ORF">FQ017_13405</name>
</gene>
<dbReference type="Gene3D" id="3.90.10.10">
    <property type="entry name" value="Cytochrome C3"/>
    <property type="match status" value="1"/>
</dbReference>
<evidence type="ECO:0000256" key="1">
    <source>
        <dbReference type="ARBA" id="ARBA00022729"/>
    </source>
</evidence>
<organism evidence="4 6">
    <name type="scientific">Flagellimonas pelagia</name>
    <dbReference type="NCBI Taxonomy" id="2306998"/>
    <lineage>
        <taxon>Bacteria</taxon>
        <taxon>Pseudomonadati</taxon>
        <taxon>Bacteroidota</taxon>
        <taxon>Flavobacteriia</taxon>
        <taxon>Flavobacteriales</taxon>
        <taxon>Flavobacteriaceae</taxon>
        <taxon>Flagellimonas</taxon>
    </lineage>
</organism>
<keyword evidence="2" id="KW-0812">Transmembrane</keyword>
<name>A0A3A1NG77_9FLAO</name>
<keyword evidence="2" id="KW-1133">Transmembrane helix</keyword>
<evidence type="ECO:0000313" key="5">
    <source>
        <dbReference type="EMBL" id="TXJ92776.1"/>
    </source>
</evidence>
<dbReference type="Gene3D" id="1.10.1130.10">
    <property type="entry name" value="Flavocytochrome C3, Chain A"/>
    <property type="match status" value="1"/>
</dbReference>
<sequence length="410" mass="46336">MKFKYKIGSALIGLIIVMVFLFFLVDTKEEEVYQAVAKTMPTHYNGEQFAGSQSCIPCHQNIYKTHINTPHFNTSAIAGEETLKGPFNNPSHKVELIDGVVQMVHEGDAYYQTISSKTSGELLDKSRLDIVFGSGVKGQSYLAFKDDFLIQLQASYFTLTDDFINSPGYPNYRFTRSVTDNCIKCHVTFAKNGDFKGNTNIYERESFIYGVDCERCHGPLQKHVDYRTGNLKQMGEDVVIKIDTLARQLKTDICVQCHSGLRAIQIKGNPFSFVIGERLDKYAKNYNFGRPEAQLDVHGNQYGLLKSSECYKNSSTMTCTTCHDPHQNQRGETKHFNSKCIECHVSPKELHEKSNLNLSDLNNCISCHMPLFPSQTMKVQLGNDTQETSVNIRTHLIGVYIDGILQNQKN</sequence>
<proteinExistence type="predicted"/>
<dbReference type="InterPro" id="IPR036280">
    <property type="entry name" value="Multihaem_cyt_sf"/>
</dbReference>
<keyword evidence="7" id="KW-1185">Reference proteome</keyword>
<accession>A0A3A1NG77</accession>
<dbReference type="SUPFAM" id="SSF48695">
    <property type="entry name" value="Multiheme cytochromes"/>
    <property type="match status" value="1"/>
</dbReference>
<dbReference type="EMBL" id="QXFI01000031">
    <property type="protein sequence ID" value="RIV43436.1"/>
    <property type="molecule type" value="Genomic_DNA"/>
</dbReference>
<evidence type="ECO:0000313" key="4">
    <source>
        <dbReference type="EMBL" id="RIV43436.1"/>
    </source>
</evidence>
<feature type="domain" description="Cytochrome c-552/4" evidence="3">
    <location>
        <begin position="179"/>
        <end position="218"/>
    </location>
</feature>
<dbReference type="Pfam" id="PF13435">
    <property type="entry name" value="Cytochrome_C554"/>
    <property type="match status" value="1"/>
</dbReference>
<reference evidence="4 6" key="1">
    <citation type="submission" date="2018-08" db="EMBL/GenBank/DDBJ databases">
        <title>Proposal of Muricauda 72 sp.nov. and Muricauda NH166 sp.nov., isolated from seawater.</title>
        <authorList>
            <person name="Cheng H."/>
            <person name="Wu Y.-H."/>
            <person name="Guo L.-L."/>
            <person name="Xu X.-W."/>
        </authorList>
    </citation>
    <scope>NUCLEOTIDE SEQUENCE [LARGE SCALE GENOMIC DNA]</scope>
    <source>
        <strain evidence="4 6">72</strain>
    </source>
</reference>
<feature type="transmembrane region" description="Helical" evidence="2">
    <location>
        <begin position="7"/>
        <end position="25"/>
    </location>
</feature>
<dbReference type="AlphaFoldDB" id="A0A3A1NG77"/>
<evidence type="ECO:0000313" key="7">
    <source>
        <dbReference type="Proteomes" id="UP000321621"/>
    </source>
</evidence>
<keyword evidence="1" id="KW-0732">Signal</keyword>
<dbReference type="PANTHER" id="PTHR35038:SF8">
    <property type="entry name" value="C-TYPE POLYHEME CYTOCHROME OMCC"/>
    <property type="match status" value="1"/>
</dbReference>
<dbReference type="InterPro" id="IPR051829">
    <property type="entry name" value="Multiheme_Cytochr_ET"/>
</dbReference>
<protein>
    <recommendedName>
        <fullName evidence="3">Cytochrome c-552/4 domain-containing protein</fullName>
    </recommendedName>
</protein>
<dbReference type="InterPro" id="IPR023155">
    <property type="entry name" value="Cyt_c-552/4"/>
</dbReference>
<dbReference type="OrthoDB" id="9814800at2"/>
<evidence type="ECO:0000259" key="3">
    <source>
        <dbReference type="Pfam" id="PF13435"/>
    </source>
</evidence>
<dbReference type="PANTHER" id="PTHR35038">
    <property type="entry name" value="DISSIMILATORY SULFITE REDUCTASE SIRA"/>
    <property type="match status" value="1"/>
</dbReference>
<dbReference type="Proteomes" id="UP000321621">
    <property type="component" value="Unassembled WGS sequence"/>
</dbReference>
<dbReference type="Proteomes" id="UP000266691">
    <property type="component" value="Unassembled WGS sequence"/>
</dbReference>
<dbReference type="RefSeq" id="WP_119648163.1">
    <property type="nucleotide sequence ID" value="NZ_QXFI01000031.1"/>
</dbReference>